<keyword evidence="5" id="KW-0804">Transcription</keyword>
<feature type="region of interest" description="Disordered" evidence="8">
    <location>
        <begin position="1"/>
        <end position="79"/>
    </location>
</feature>
<feature type="compositionally biased region" description="Basic and acidic residues" evidence="8">
    <location>
        <begin position="403"/>
        <end position="412"/>
    </location>
</feature>
<sequence>MNSQGQPAPKSKPKPKVKSQGPFHATKKEKKQKDEELAKRRAARQQNAPSSRIQTQGAQPHAGPAAFAERPRSASPTVEPNIIPIYTTKRALLEGLRFHVARLNSKDFVDVTDESTFTRPIRLHRRDPRISMAGDGMDLDSKEDLLNEQEREKLELAKAARQAQREENAKLMAPTAPSKKKPQAFKKKVEQVYRTEDNAEDRKRSQLRYEEALPWHLEDFDNKHTWQGFYEAALSGCHVALMQATEDNSGSNGQARPAHLKVIPLEKWYRFREKSKAKIKFTGDVDTLMNKKIKEPAIILKHENEERRKRIWEADANKTRGLFQRNGGREEKEIKEDELFGGDQADGADDIDFDLNEEFDDDEENPIFEGDDDTQKQAEERVKRDQLAANVFGMTDEQQVDAEAEKERKAAELAKLGIKGTSKILVKRERNYDYEDDSDGNPYQSSSEEEDSDVERQKEEELKKAEADKQKEKEKINGKESERPLSTSGANTPSGNQEKHIDVARKSQGPSLKRPGSPNLSEASGNESSRKKIKKEHGLPNRLVGGMSPRPTPSGSRATSPARADATVVSSRQGSPAVGTGAMLTKESILSKIPEAGIPMKELIGIFKPKSMTPEMQKLFIKLVKEVTDHDKASGLLRKKS</sequence>
<evidence type="ECO:0000256" key="7">
    <source>
        <dbReference type="SAM" id="Coils"/>
    </source>
</evidence>
<feature type="compositionally biased region" description="Polar residues" evidence="8">
    <location>
        <begin position="518"/>
        <end position="527"/>
    </location>
</feature>
<evidence type="ECO:0000256" key="6">
    <source>
        <dbReference type="ARBA" id="ARBA00023242"/>
    </source>
</evidence>
<comment type="subcellular location">
    <subcellularLocation>
        <location evidence="1">Nucleus</location>
    </subcellularLocation>
</comment>
<dbReference type="Proteomes" id="UP000316270">
    <property type="component" value="Chromosome 13"/>
</dbReference>
<evidence type="ECO:0000313" key="9">
    <source>
        <dbReference type="EMBL" id="QDS75526.1"/>
    </source>
</evidence>
<dbReference type="GO" id="GO:0006367">
    <property type="term" value="P:transcription initiation at RNA polymerase II promoter"/>
    <property type="evidence" value="ECO:0007669"/>
    <property type="project" value="InterPro"/>
</dbReference>
<feature type="region of interest" description="Disordered" evidence="8">
    <location>
        <begin position="361"/>
        <end position="381"/>
    </location>
</feature>
<keyword evidence="10" id="KW-1185">Reference proteome</keyword>
<dbReference type="GO" id="GO:0003677">
    <property type="term" value="F:DNA binding"/>
    <property type="evidence" value="ECO:0007669"/>
    <property type="project" value="UniProtKB-KW"/>
</dbReference>
<dbReference type="GO" id="GO:0001096">
    <property type="term" value="F:TFIIF-class transcription factor complex binding"/>
    <property type="evidence" value="ECO:0007669"/>
    <property type="project" value="TreeGrafter"/>
</dbReference>
<name>A0A517LIY1_9PEZI</name>
<dbReference type="OrthoDB" id="76676at2759"/>
<dbReference type="InterPro" id="IPR008851">
    <property type="entry name" value="TFIIF-alpha"/>
</dbReference>
<evidence type="ECO:0000256" key="1">
    <source>
        <dbReference type="ARBA" id="ARBA00004123"/>
    </source>
</evidence>
<evidence type="ECO:0000256" key="8">
    <source>
        <dbReference type="SAM" id="MobiDB-lite"/>
    </source>
</evidence>
<dbReference type="GO" id="GO:0016251">
    <property type="term" value="F:RNA polymerase II general transcription initiation factor activity"/>
    <property type="evidence" value="ECO:0007669"/>
    <property type="project" value="TreeGrafter"/>
</dbReference>
<feature type="compositionally biased region" description="Polar residues" evidence="8">
    <location>
        <begin position="44"/>
        <end position="58"/>
    </location>
</feature>
<proteinExistence type="inferred from homology"/>
<dbReference type="PANTHER" id="PTHR13011">
    <property type="entry name" value="TFIIF-ALPHA"/>
    <property type="match status" value="1"/>
</dbReference>
<evidence type="ECO:0000256" key="3">
    <source>
        <dbReference type="ARBA" id="ARBA00023015"/>
    </source>
</evidence>
<evidence type="ECO:0000256" key="2">
    <source>
        <dbReference type="ARBA" id="ARBA00005249"/>
    </source>
</evidence>
<evidence type="ECO:0000313" key="10">
    <source>
        <dbReference type="Proteomes" id="UP000316270"/>
    </source>
</evidence>
<keyword evidence="7" id="KW-0175">Coiled coil</keyword>
<gene>
    <name evidence="9" type="ORF">FKW77_005253</name>
</gene>
<keyword evidence="4" id="KW-0238">DNA-binding</keyword>
<dbReference type="SUPFAM" id="SSF50916">
    <property type="entry name" value="Rap30/74 interaction domains"/>
    <property type="match status" value="1"/>
</dbReference>
<protein>
    <submittedName>
        <fullName evidence="9">Uncharacterized protein</fullName>
    </submittedName>
</protein>
<dbReference type="GO" id="GO:0032968">
    <property type="term" value="P:positive regulation of transcription elongation by RNA polymerase II"/>
    <property type="evidence" value="ECO:0007669"/>
    <property type="project" value="InterPro"/>
</dbReference>
<feature type="compositionally biased region" description="Polar residues" evidence="8">
    <location>
        <begin position="484"/>
        <end position="496"/>
    </location>
</feature>
<feature type="region of interest" description="Disordered" evidence="8">
    <location>
        <begin position="426"/>
        <end position="580"/>
    </location>
</feature>
<dbReference type="PANTHER" id="PTHR13011:SF0">
    <property type="entry name" value="GENERAL TRANSCRIPTION FACTOR IIF SUBUNIT 1"/>
    <property type="match status" value="1"/>
</dbReference>
<dbReference type="STRING" id="50376.A0A517LIY1"/>
<comment type="similarity">
    <text evidence="2">Belongs to the TFIIF alpha subunit family.</text>
</comment>
<evidence type="ECO:0000256" key="4">
    <source>
        <dbReference type="ARBA" id="ARBA00023125"/>
    </source>
</evidence>
<organism evidence="9 10">
    <name type="scientific">Venturia effusa</name>
    <dbReference type="NCBI Taxonomy" id="50376"/>
    <lineage>
        <taxon>Eukaryota</taxon>
        <taxon>Fungi</taxon>
        <taxon>Dikarya</taxon>
        <taxon>Ascomycota</taxon>
        <taxon>Pezizomycotina</taxon>
        <taxon>Dothideomycetes</taxon>
        <taxon>Pleosporomycetidae</taxon>
        <taxon>Venturiales</taxon>
        <taxon>Venturiaceae</taxon>
        <taxon>Venturia</taxon>
    </lineage>
</organism>
<keyword evidence="3" id="KW-0805">Transcription regulation</keyword>
<dbReference type="AlphaFoldDB" id="A0A517LIY1"/>
<feature type="coiled-coil region" evidence="7">
    <location>
        <begin position="139"/>
        <end position="169"/>
    </location>
</feature>
<keyword evidence="6" id="KW-0539">Nucleus</keyword>
<evidence type="ECO:0000256" key="5">
    <source>
        <dbReference type="ARBA" id="ARBA00023163"/>
    </source>
</evidence>
<dbReference type="InterPro" id="IPR011039">
    <property type="entry name" value="TFIIF_interaction"/>
</dbReference>
<accession>A0A517LIY1</accession>
<dbReference type="EMBL" id="CP042197">
    <property type="protein sequence ID" value="QDS75526.1"/>
    <property type="molecule type" value="Genomic_DNA"/>
</dbReference>
<reference evidence="9 10" key="1">
    <citation type="submission" date="2019-07" db="EMBL/GenBank/DDBJ databases">
        <title>Finished genome of Venturia effusa.</title>
        <authorList>
            <person name="Young C.A."/>
            <person name="Cox M.P."/>
            <person name="Ganley A.R.D."/>
            <person name="David W.J."/>
        </authorList>
    </citation>
    <scope>NUCLEOTIDE SEQUENCE [LARGE SCALE GENOMIC DNA]</scope>
    <source>
        <strain evidence="10">albino</strain>
    </source>
</reference>
<feature type="compositionally biased region" description="Basic and acidic residues" evidence="8">
    <location>
        <begin position="454"/>
        <end position="483"/>
    </location>
</feature>
<feature type="compositionally biased region" description="Acidic residues" evidence="8">
    <location>
        <begin position="361"/>
        <end position="372"/>
    </location>
</feature>
<feature type="region of interest" description="Disordered" evidence="8">
    <location>
        <begin position="395"/>
        <end position="414"/>
    </location>
</feature>
<dbReference type="GO" id="GO:0005674">
    <property type="term" value="C:transcription factor TFIIF complex"/>
    <property type="evidence" value="ECO:0007669"/>
    <property type="project" value="TreeGrafter"/>
</dbReference>